<evidence type="ECO:0000256" key="1">
    <source>
        <dbReference type="PROSITE-ProRule" id="PRU00175"/>
    </source>
</evidence>
<evidence type="ECO:0000259" key="3">
    <source>
        <dbReference type="PROSITE" id="PS50089"/>
    </source>
</evidence>
<dbReference type="GO" id="GO:0016020">
    <property type="term" value="C:membrane"/>
    <property type="evidence" value="ECO:0007669"/>
    <property type="project" value="TreeGrafter"/>
</dbReference>
<accession>A0AAV6LI09</accession>
<reference evidence="4" key="1">
    <citation type="submission" date="2020-08" db="EMBL/GenBank/DDBJ databases">
        <title>Plant Genome Project.</title>
        <authorList>
            <person name="Zhang R.-G."/>
        </authorList>
    </citation>
    <scope>NUCLEOTIDE SEQUENCE</scope>
    <source>
        <strain evidence="4">WSP0</strain>
        <tissue evidence="4">Leaf</tissue>
    </source>
</reference>
<evidence type="ECO:0000313" key="4">
    <source>
        <dbReference type="EMBL" id="KAG5564349.1"/>
    </source>
</evidence>
<organism evidence="4 5">
    <name type="scientific">Rhododendron griersonianum</name>
    <dbReference type="NCBI Taxonomy" id="479676"/>
    <lineage>
        <taxon>Eukaryota</taxon>
        <taxon>Viridiplantae</taxon>
        <taxon>Streptophyta</taxon>
        <taxon>Embryophyta</taxon>
        <taxon>Tracheophyta</taxon>
        <taxon>Spermatophyta</taxon>
        <taxon>Magnoliopsida</taxon>
        <taxon>eudicotyledons</taxon>
        <taxon>Gunneridae</taxon>
        <taxon>Pentapetalae</taxon>
        <taxon>asterids</taxon>
        <taxon>Ericales</taxon>
        <taxon>Ericaceae</taxon>
        <taxon>Ericoideae</taxon>
        <taxon>Rhodoreae</taxon>
        <taxon>Rhododendron</taxon>
    </lineage>
</organism>
<dbReference type="InterPro" id="IPR051826">
    <property type="entry name" value="E3_ubiquitin-ligase_domain"/>
</dbReference>
<dbReference type="PANTHER" id="PTHR22765:SF350">
    <property type="entry name" value="GB|AAD18119.1-RELATED"/>
    <property type="match status" value="1"/>
</dbReference>
<dbReference type="PROSITE" id="PS50089">
    <property type="entry name" value="ZF_RING_2"/>
    <property type="match status" value="1"/>
</dbReference>
<dbReference type="InterPro" id="IPR001841">
    <property type="entry name" value="Znf_RING"/>
</dbReference>
<keyword evidence="5" id="KW-1185">Reference proteome</keyword>
<gene>
    <name evidence="4" type="ORF">RHGRI_000521</name>
</gene>
<evidence type="ECO:0000313" key="5">
    <source>
        <dbReference type="Proteomes" id="UP000823749"/>
    </source>
</evidence>
<dbReference type="Pfam" id="PF13639">
    <property type="entry name" value="zf-RING_2"/>
    <property type="match status" value="1"/>
</dbReference>
<feature type="compositionally biased region" description="Basic and acidic residues" evidence="2">
    <location>
        <begin position="160"/>
        <end position="183"/>
    </location>
</feature>
<protein>
    <recommendedName>
        <fullName evidence="3">RING-type domain-containing protein</fullName>
    </recommendedName>
</protein>
<dbReference type="Gene3D" id="3.30.40.10">
    <property type="entry name" value="Zinc/RING finger domain, C3HC4 (zinc finger)"/>
    <property type="match status" value="1"/>
</dbReference>
<keyword evidence="1" id="KW-0863">Zinc-finger</keyword>
<feature type="domain" description="RING-type" evidence="3">
    <location>
        <begin position="258"/>
        <end position="299"/>
    </location>
</feature>
<dbReference type="Proteomes" id="UP000823749">
    <property type="component" value="Chromosome 1"/>
</dbReference>
<evidence type="ECO:0000256" key="2">
    <source>
        <dbReference type="SAM" id="MobiDB-lite"/>
    </source>
</evidence>
<dbReference type="PANTHER" id="PTHR22765">
    <property type="entry name" value="RING FINGER AND PROTEASE ASSOCIATED DOMAIN-CONTAINING"/>
    <property type="match status" value="1"/>
</dbReference>
<dbReference type="GO" id="GO:0008270">
    <property type="term" value="F:zinc ion binding"/>
    <property type="evidence" value="ECO:0007669"/>
    <property type="project" value="UniProtKB-KW"/>
</dbReference>
<dbReference type="EMBL" id="JACTNZ010000001">
    <property type="protein sequence ID" value="KAG5564349.1"/>
    <property type="molecule type" value="Genomic_DNA"/>
</dbReference>
<dbReference type="AlphaFoldDB" id="A0AAV6LI09"/>
<dbReference type="SUPFAM" id="SSF57850">
    <property type="entry name" value="RING/U-box"/>
    <property type="match status" value="1"/>
</dbReference>
<dbReference type="CDD" id="cd16448">
    <property type="entry name" value="RING-H2"/>
    <property type="match status" value="1"/>
</dbReference>
<sequence>MVMLSVNEEVQILNIRVFKWNEELHNVESSRGLFLFRIIDNILRNSEFHQRTLKQPELLSVLRIRNKLSMFELVNLSNRDSIKKLVSPAIESRKEDYSDDTAAKLREVVSEYLLGCFKFDIFHPLPSLKKPIIVIVVDVAVSQWTNGTRKRHLPSGFSSERQETKDSRDDASMRSESVKKRRVGDARAYKKEIRSRMQQLKLSHRDEVEIRLVLRSYLEEPRVSVIIPMVPGEPKGLSQVEVAVKEKEFDGNELEVECPICLQGMLRGMKVAKSPCSHIFHRDCLFRWLPKDCRCPLCRSTCATLVRS</sequence>
<name>A0AAV6LI09_9ERIC</name>
<comment type="caution">
    <text evidence="4">The sequence shown here is derived from an EMBL/GenBank/DDBJ whole genome shotgun (WGS) entry which is preliminary data.</text>
</comment>
<dbReference type="SMART" id="SM00184">
    <property type="entry name" value="RING"/>
    <property type="match status" value="1"/>
</dbReference>
<dbReference type="GO" id="GO:0061630">
    <property type="term" value="F:ubiquitin protein ligase activity"/>
    <property type="evidence" value="ECO:0007669"/>
    <property type="project" value="TreeGrafter"/>
</dbReference>
<keyword evidence="1" id="KW-0479">Metal-binding</keyword>
<dbReference type="InterPro" id="IPR013083">
    <property type="entry name" value="Znf_RING/FYVE/PHD"/>
</dbReference>
<dbReference type="GO" id="GO:0006511">
    <property type="term" value="P:ubiquitin-dependent protein catabolic process"/>
    <property type="evidence" value="ECO:0007669"/>
    <property type="project" value="TreeGrafter"/>
</dbReference>
<keyword evidence="1" id="KW-0862">Zinc</keyword>
<feature type="region of interest" description="Disordered" evidence="2">
    <location>
        <begin position="149"/>
        <end position="183"/>
    </location>
</feature>
<proteinExistence type="predicted"/>